<dbReference type="GO" id="GO:0006606">
    <property type="term" value="P:protein import into nucleus"/>
    <property type="evidence" value="ECO:0007669"/>
    <property type="project" value="TreeGrafter"/>
</dbReference>
<organism evidence="1 2">
    <name type="scientific">Petrolisthes cinctipes</name>
    <name type="common">Flat porcelain crab</name>
    <dbReference type="NCBI Taxonomy" id="88211"/>
    <lineage>
        <taxon>Eukaryota</taxon>
        <taxon>Metazoa</taxon>
        <taxon>Ecdysozoa</taxon>
        <taxon>Arthropoda</taxon>
        <taxon>Crustacea</taxon>
        <taxon>Multicrustacea</taxon>
        <taxon>Malacostraca</taxon>
        <taxon>Eumalacostraca</taxon>
        <taxon>Eucarida</taxon>
        <taxon>Decapoda</taxon>
        <taxon>Pleocyemata</taxon>
        <taxon>Anomura</taxon>
        <taxon>Galatheoidea</taxon>
        <taxon>Porcellanidae</taxon>
        <taxon>Petrolisthes</taxon>
    </lineage>
</organism>
<evidence type="ECO:0000313" key="2">
    <source>
        <dbReference type="Proteomes" id="UP001286313"/>
    </source>
</evidence>
<dbReference type="SUPFAM" id="SSF48371">
    <property type="entry name" value="ARM repeat"/>
    <property type="match status" value="1"/>
</dbReference>
<dbReference type="InterPro" id="IPR016024">
    <property type="entry name" value="ARM-type_fold"/>
</dbReference>
<evidence type="ECO:0000313" key="1">
    <source>
        <dbReference type="EMBL" id="KAK3849976.1"/>
    </source>
</evidence>
<dbReference type="GO" id="GO:0017056">
    <property type="term" value="F:structural constituent of nuclear pore"/>
    <property type="evidence" value="ECO:0007669"/>
    <property type="project" value="InterPro"/>
</dbReference>
<dbReference type="EMBL" id="JAWQEG010008609">
    <property type="protein sequence ID" value="KAK3849976.1"/>
    <property type="molecule type" value="Genomic_DNA"/>
</dbReference>
<dbReference type="GO" id="GO:0044611">
    <property type="term" value="C:nuclear pore inner ring"/>
    <property type="evidence" value="ECO:0007669"/>
    <property type="project" value="TreeGrafter"/>
</dbReference>
<dbReference type="PANTHER" id="PTHR31431:SF1">
    <property type="entry name" value="NUCLEOPORIN NUP188"/>
    <property type="match status" value="1"/>
</dbReference>
<comment type="caution">
    <text evidence="1">The sequence shown here is derived from an EMBL/GenBank/DDBJ whole genome shotgun (WGS) entry which is preliminary data.</text>
</comment>
<accession>A0AAE1BG27</accession>
<dbReference type="PANTHER" id="PTHR31431">
    <property type="entry name" value="NUCLEOPORIN NUP188 HOMOLOG"/>
    <property type="match status" value="1"/>
</dbReference>
<keyword evidence="2" id="KW-1185">Reference proteome</keyword>
<sequence>MPEAELVSGKALWGVICGTYALPSDEVVGAELQAATILRTGIRVYRTPTPGDYDTWAKSSKVAQTEKNFVKKISEKLNLCASQSWEVFQLFLVNEYSGSEAALAEVLSSQRDQEAFLDHLLRFYMADRLYLLRCLRHIVASTADPLHPYQSLFRDFLRDVLDKDGGLGESVVQQVLGLSKQEIPQPTSPLWLAHHLAELQEGLATLLVYYSSTTITPPPSTFISLLHLIQGNGPGGRVEVQEQLRDTHTSLLAALDATHALLLVLAVTPDTPTSGHSLCEKEWIEKVEPVMGGLGSRPAHLAPLLAWCVLQLRSPHPPTPHVYHKLAQRALTGNVFGYLQEALDCPAIKGDALVLGVASSVVYSLVCAAASCLTLDNLPCLTSLAKTCLAQDPPAQLFWSEEGGGAGLLLPQALELFPHEPEPLLSLSTALAKASTYSCNKVVELLSELPSLTCLMNEANCQLIGIQKGDGQCRATAAITLMPTVTVPRDTRGALLSLTAGSMVVSWHFNVSGWQVLLSCISTLDQQVSSGVNVVEPRTMKTACLTLRLLASVLATVPSHLPALVHFTHQTLALLRRVSQVWRPPGELVAAMMEMLAEAAAERPTQVWNELEGNQLLPSLPLTASGSQQSRGGEQHYQAGRLRALVCGEEAAAGSYPILTAYTRLLTAAIKGGVAGASVRGGVVFLAREVAGPLLRWCFKSQEERDSVLHATLAPLHHTLQHSSVDPELRDLVVRQLVDQSSAGQTLLWVVVGGAGLEATLSHPTHSPASINARRLTRTAQMALSILHRVVGEESSIDGLSQLLRATPSPRTGLAAGVTGAGAGAGTSSNPPHLALTVALYAHHRLNPRLTYLALRTLTRFAQKLEVPLVACLGGEAEGVRDALLRRLDSPIEDVGVKVALLRLLTAATTRQQGLTNAFLTPPHKLLAPLVSLVAPMKRNEAGQEVQLAVVELVDALWSEKYSTAIQHLHNNKHFWSNLVHPLVNQQPGEVRDAIVCHTLRVLARQLFLSDTKPTTALKGAVDQLCEQAILSKWSKHVVGNVKMSGGELVGAWRDLLGIMVARAGAWLTDTLKVKLAKDVLGALHNQLESDSSNEELTTLLAELYLLLVRHCGKLLAQNSEFFGETSQLLVWLQGAVMVTSPHCQMLLLAAALTVLTLSHPSQEECEQLVCASASLAHQHGRLAGVGSRACTSPSTLALATAVLHQCLLQCPPDANHLRPILGPVVPALLHSTDIYIKSGDEEVVGELLSLLATLSQIPHLSEELLAGSLCSTLTLIIPPSKTLLLSKVVWGLVWRVKEEGVGGVEGGVNVAAVHLPALCESLSAPHRQPGLALATAALTAALAPHVSLWMVLHAESQTQLTAAVTRCIHLTTHLLCLPRVVQLELRGGGENKSSSTTSEGGAIGAITPAIISVLNSMLQVLSACLSALCCLGPDLTDLLCGAGPDVAAWTLFFHPSFRRVAVPDPNAQPSLASLTSVLELYDSHASKESRGVSPCRSGAPEVSLCVRMLARCAEQALLLLLTQCSLTLMSPDIPPRDALRVRHGLADEMNSFFTRWLGRRLAVSPLPSTSAAASGGTGSAHMDIKYLRLAQQLVGRLSATK</sequence>
<proteinExistence type="predicted"/>
<dbReference type="Proteomes" id="UP001286313">
    <property type="component" value="Unassembled WGS sequence"/>
</dbReference>
<dbReference type="GO" id="GO:0006405">
    <property type="term" value="P:RNA export from nucleus"/>
    <property type="evidence" value="ECO:0007669"/>
    <property type="project" value="TreeGrafter"/>
</dbReference>
<dbReference type="InterPro" id="IPR044840">
    <property type="entry name" value="Nup188"/>
</dbReference>
<protein>
    <recommendedName>
        <fullName evidence="3">Nucleoporin 188</fullName>
    </recommendedName>
</protein>
<gene>
    <name evidence="1" type="ORF">Pcinc_043292</name>
</gene>
<evidence type="ECO:0008006" key="3">
    <source>
        <dbReference type="Google" id="ProtNLM"/>
    </source>
</evidence>
<name>A0AAE1BG27_PETCI</name>
<reference evidence="1" key="1">
    <citation type="submission" date="2023-10" db="EMBL/GenBank/DDBJ databases">
        <title>Genome assemblies of two species of porcelain crab, Petrolisthes cinctipes and Petrolisthes manimaculis (Anomura: Porcellanidae).</title>
        <authorList>
            <person name="Angst P."/>
        </authorList>
    </citation>
    <scope>NUCLEOTIDE SEQUENCE</scope>
    <source>
        <strain evidence="1">PB745_01</strain>
        <tissue evidence="1">Gill</tissue>
    </source>
</reference>